<reference evidence="1 2" key="1">
    <citation type="submission" date="2015-02" db="EMBL/GenBank/DDBJ databases">
        <title>Draft genome of a novel marine cyanobacterium (Chroococcales) isolated from South Atlantic Ocean.</title>
        <authorList>
            <person name="Rigonato J."/>
            <person name="Alvarenga D.O."/>
            <person name="Branco L.H."/>
            <person name="Varani A.M."/>
            <person name="Brandini F.P."/>
            <person name="Fiore M.F."/>
        </authorList>
    </citation>
    <scope>NUCLEOTIDE SEQUENCE [LARGE SCALE GENOMIC DNA]</scope>
    <source>
        <strain evidence="1 2">CENA595</strain>
    </source>
</reference>
<evidence type="ECO:0000313" key="2">
    <source>
        <dbReference type="Proteomes" id="UP000032452"/>
    </source>
</evidence>
<gene>
    <name evidence="1" type="ORF">UH38_04820</name>
</gene>
<keyword evidence="2" id="KW-1185">Reference proteome</keyword>
<dbReference type="STRING" id="1618023.UH38_04820"/>
<dbReference type="RefSeq" id="WP_045053490.1">
    <property type="nucleotide sequence ID" value="NZ_CAWMDP010000011.1"/>
</dbReference>
<dbReference type="PATRIC" id="fig|1618023.3.peg.839"/>
<dbReference type="OrthoDB" id="426489at2"/>
<sequence length="74" mass="8652">MSQQHISHEEAELKNEIRELAEKAFHLKLIAGYGDGPDSDEYQIVYEGKPRHLPLVRARDFLNDLIKRSYQLDD</sequence>
<protein>
    <submittedName>
        <fullName evidence="1">Uncharacterized protein</fullName>
    </submittedName>
</protein>
<comment type="caution">
    <text evidence="1">The sequence shown here is derived from an EMBL/GenBank/DDBJ whole genome shotgun (WGS) entry which is preliminary data.</text>
</comment>
<accession>A0A0D8ZVS3</accession>
<name>A0A0D8ZVS3_9CYAN</name>
<organism evidence="1 2">
    <name type="scientific">Aliterella atlantica CENA595</name>
    <dbReference type="NCBI Taxonomy" id="1618023"/>
    <lineage>
        <taxon>Bacteria</taxon>
        <taxon>Bacillati</taxon>
        <taxon>Cyanobacteriota</taxon>
        <taxon>Cyanophyceae</taxon>
        <taxon>Chroococcidiopsidales</taxon>
        <taxon>Aliterellaceae</taxon>
        <taxon>Aliterella</taxon>
    </lineage>
</organism>
<dbReference type="EMBL" id="JYON01000003">
    <property type="protein sequence ID" value="KJH72873.1"/>
    <property type="molecule type" value="Genomic_DNA"/>
</dbReference>
<evidence type="ECO:0000313" key="1">
    <source>
        <dbReference type="EMBL" id="KJH72873.1"/>
    </source>
</evidence>
<proteinExistence type="predicted"/>
<dbReference type="AlphaFoldDB" id="A0A0D8ZVS3"/>
<dbReference type="Proteomes" id="UP000032452">
    <property type="component" value="Unassembled WGS sequence"/>
</dbReference>